<evidence type="ECO:0000259" key="4">
    <source>
        <dbReference type="PROSITE" id="PS51770"/>
    </source>
</evidence>
<evidence type="ECO:0000256" key="2">
    <source>
        <dbReference type="ARBA" id="ARBA00022801"/>
    </source>
</evidence>
<evidence type="ECO:0000313" key="5">
    <source>
        <dbReference type="EMBL" id="AGH17231.1"/>
    </source>
</evidence>
<dbReference type="PANTHER" id="PTHR11049:SF5">
    <property type="entry name" value="ACYL-COA THIOESTER HYDROLASE YCIA"/>
    <property type="match status" value="1"/>
</dbReference>
<comment type="similarity">
    <text evidence="1">Belongs to the acyl coenzyme A hydrolase family.</text>
</comment>
<name>A0ABM5NGR3_LIBAS</name>
<reference evidence="5 6" key="1">
    <citation type="journal article" date="2013" name="Genome Announc.">
        <title>Complete Genome Sequence of a Chinese Strain of 'Candidatus Liberibacter asiaticus'.</title>
        <authorList>
            <person name="Lin H."/>
            <person name="Han C.S."/>
            <person name="Liu B."/>
            <person name="Lou B."/>
            <person name="Bai X."/>
            <person name="Deng C."/>
            <person name="Civerolo E.L."/>
            <person name="Gupta G."/>
        </authorList>
    </citation>
    <scope>NUCLEOTIDE SEQUENCE [LARGE SCALE GENOMIC DNA]</scope>
    <source>
        <strain evidence="6">gxpsy</strain>
    </source>
</reference>
<dbReference type="SUPFAM" id="SSF54637">
    <property type="entry name" value="Thioesterase/thiol ester dehydrase-isomerase"/>
    <property type="match status" value="1"/>
</dbReference>
<dbReference type="Pfam" id="PF03061">
    <property type="entry name" value="4HBT"/>
    <property type="match status" value="1"/>
</dbReference>
<evidence type="ECO:0000256" key="3">
    <source>
        <dbReference type="PROSITE-ProRule" id="PRU01106"/>
    </source>
</evidence>
<dbReference type="CDD" id="cd03442">
    <property type="entry name" value="BFIT_BACH"/>
    <property type="match status" value="1"/>
</dbReference>
<protein>
    <submittedName>
        <fullName evidence="5">Acyl-CoA hydrolase</fullName>
    </submittedName>
</protein>
<proteinExistence type="inferred from homology"/>
<dbReference type="InterPro" id="IPR033120">
    <property type="entry name" value="HOTDOG_ACOT"/>
</dbReference>
<accession>A0ABM5NGR3</accession>
<dbReference type="PANTHER" id="PTHR11049">
    <property type="entry name" value="ACYL COENZYME A THIOESTER HYDROLASE"/>
    <property type="match status" value="1"/>
</dbReference>
<keyword evidence="6" id="KW-1185">Reference proteome</keyword>
<dbReference type="Proteomes" id="UP000011820">
    <property type="component" value="Chromosome"/>
</dbReference>
<dbReference type="Gene3D" id="3.10.129.10">
    <property type="entry name" value="Hotdog Thioesterase"/>
    <property type="match status" value="1"/>
</dbReference>
<organism evidence="5 6">
    <name type="scientific">Candidatus Liberibacter asiaticus str. gxpsy</name>
    <dbReference type="NCBI Taxonomy" id="1174529"/>
    <lineage>
        <taxon>Bacteria</taxon>
        <taxon>Pseudomonadati</taxon>
        <taxon>Pseudomonadota</taxon>
        <taxon>Alphaproteobacteria</taxon>
        <taxon>Hyphomicrobiales</taxon>
        <taxon>Rhizobiaceae</taxon>
        <taxon>Liberibacter</taxon>
    </lineage>
</organism>
<evidence type="ECO:0000313" key="6">
    <source>
        <dbReference type="Proteomes" id="UP000011820"/>
    </source>
</evidence>
<dbReference type="GO" id="GO:0016787">
    <property type="term" value="F:hydrolase activity"/>
    <property type="evidence" value="ECO:0007669"/>
    <property type="project" value="UniProtKB-KW"/>
</dbReference>
<feature type="domain" description="HotDog ACOT-type" evidence="4">
    <location>
        <begin position="29"/>
        <end position="143"/>
    </location>
</feature>
<dbReference type="InterPro" id="IPR029069">
    <property type="entry name" value="HotDog_dom_sf"/>
</dbReference>
<sequence length="152" mass="16857">MVDISKNINLLLINIITKKEVLMVCQMHSSGVLTLKIQTMPTDVNLDGNVFGGWIMSQIDIACGIRASQLCKCRVVTKAVTELLFEKPIQVSDLVHIYTQIRKIGKTSVTIYCDVWTCPRNASSDVLQKTCEATVVMVAVDEKGNPKSIRTE</sequence>
<dbReference type="EMBL" id="CP004005">
    <property type="protein sequence ID" value="AGH17231.1"/>
    <property type="molecule type" value="Genomic_DNA"/>
</dbReference>
<gene>
    <name evidence="5" type="ORF">WSI_04305</name>
</gene>
<evidence type="ECO:0000256" key="1">
    <source>
        <dbReference type="ARBA" id="ARBA00010458"/>
    </source>
</evidence>
<keyword evidence="2 3" id="KW-0378">Hydrolase</keyword>
<dbReference type="InterPro" id="IPR040170">
    <property type="entry name" value="Cytosol_ACT"/>
</dbReference>
<dbReference type="PROSITE" id="PS51770">
    <property type="entry name" value="HOTDOG_ACOT"/>
    <property type="match status" value="1"/>
</dbReference>
<dbReference type="InterPro" id="IPR006683">
    <property type="entry name" value="Thioestr_dom"/>
</dbReference>